<dbReference type="AlphaFoldDB" id="A0A103Y3H3"/>
<comment type="caution">
    <text evidence="1">The sequence shown here is derived from an EMBL/GenBank/DDBJ whole genome shotgun (WGS) entry which is preliminary data.</text>
</comment>
<organism evidence="1 2">
    <name type="scientific">Cynara cardunculus var. scolymus</name>
    <name type="common">Globe artichoke</name>
    <name type="synonym">Cynara scolymus</name>
    <dbReference type="NCBI Taxonomy" id="59895"/>
    <lineage>
        <taxon>Eukaryota</taxon>
        <taxon>Viridiplantae</taxon>
        <taxon>Streptophyta</taxon>
        <taxon>Embryophyta</taxon>
        <taxon>Tracheophyta</taxon>
        <taxon>Spermatophyta</taxon>
        <taxon>Magnoliopsida</taxon>
        <taxon>eudicotyledons</taxon>
        <taxon>Gunneridae</taxon>
        <taxon>Pentapetalae</taxon>
        <taxon>asterids</taxon>
        <taxon>campanulids</taxon>
        <taxon>Asterales</taxon>
        <taxon>Asteraceae</taxon>
        <taxon>Carduoideae</taxon>
        <taxon>Cardueae</taxon>
        <taxon>Carduinae</taxon>
        <taxon>Cynara</taxon>
    </lineage>
</organism>
<evidence type="ECO:0000313" key="2">
    <source>
        <dbReference type="Proteomes" id="UP000243975"/>
    </source>
</evidence>
<sequence length="181" mass="20637">MEKQLMKLQFALKNPCCRCLLDDSFWKPYNKEMEMSDYDATTLYSMGFLPQAISNATTPKLNTSDSLLAFPVTTHSGAISERDTSEIAYGDTYMITYGISVKISWIPIVLISIKLHCNKSIHCENGACIDRKPYGSTTCDHRIILSKEEREAITKDQRLWGYAFIHKAIHKTWLRPSTTTN</sequence>
<protein>
    <submittedName>
        <fullName evidence="1">Uncharacterized protein</fullName>
    </submittedName>
</protein>
<proteinExistence type="predicted"/>
<dbReference type="EMBL" id="LEKV01002677">
    <property type="protein sequence ID" value="KVI01850.1"/>
    <property type="molecule type" value="Genomic_DNA"/>
</dbReference>
<gene>
    <name evidence="1" type="ORF">Ccrd_019868</name>
</gene>
<accession>A0A103Y3H3</accession>
<evidence type="ECO:0000313" key="1">
    <source>
        <dbReference type="EMBL" id="KVI01850.1"/>
    </source>
</evidence>
<name>A0A103Y3H3_CYNCS</name>
<reference evidence="1 2" key="1">
    <citation type="journal article" date="2016" name="Sci. Rep.">
        <title>The genome sequence of the outbreeding globe artichoke constructed de novo incorporating a phase-aware low-pass sequencing strategy of F1 progeny.</title>
        <authorList>
            <person name="Scaglione D."/>
            <person name="Reyes-Chin-Wo S."/>
            <person name="Acquadro A."/>
            <person name="Froenicke L."/>
            <person name="Portis E."/>
            <person name="Beitel C."/>
            <person name="Tirone M."/>
            <person name="Mauro R."/>
            <person name="Lo Monaco A."/>
            <person name="Mauromicale G."/>
            <person name="Faccioli P."/>
            <person name="Cattivelli L."/>
            <person name="Rieseberg L."/>
            <person name="Michelmore R."/>
            <person name="Lanteri S."/>
        </authorList>
    </citation>
    <scope>NUCLEOTIDE SEQUENCE [LARGE SCALE GENOMIC DNA]</scope>
    <source>
        <strain evidence="1">2C</strain>
    </source>
</reference>
<keyword evidence="2" id="KW-1185">Reference proteome</keyword>
<dbReference type="Gramene" id="KVI01850">
    <property type="protein sequence ID" value="KVI01850"/>
    <property type="gene ID" value="Ccrd_019868"/>
</dbReference>
<dbReference type="Proteomes" id="UP000243975">
    <property type="component" value="Unassembled WGS sequence"/>
</dbReference>